<proteinExistence type="predicted"/>
<evidence type="ECO:0000313" key="4">
    <source>
        <dbReference type="Proteomes" id="UP000467236"/>
    </source>
</evidence>
<dbReference type="EMBL" id="AP022575">
    <property type="protein sequence ID" value="BBX75191.1"/>
    <property type="molecule type" value="Genomic_DNA"/>
</dbReference>
<sequence length="650" mass="68264">MGIARPTGEYVERMLDPGGWPGVNEDIFYDRAQEFSQVLQRVSEVLATCQQQRGQVFSGGLWSGGAADAANDKLSAHIDQLMTLQDDLAAVISWHNTIGGLSVQAKSDITDNVEAAQRKIEALQNDPGLDPVERKEAINKLVSRVHGMNLDVVAATAERISTSKTWKPAKNAVQHLLNRRTPPLTTSALDDEGVLSTSPPPISPGQKPVPPATPVGTPNPLAQSAPWNGSRAPGRPAPSTAEPLPDAGMPDHGPGGAAVTPQPSLPSRSPMPPNAVRVAPARATGQPPELAAPDDQSQWYKHTSQGSGGDLGLQPWNVAQGAGSGAGTTAERAPLGTSTGPAPGATRPASARTPPPAAKRSPDPTEQHDHSGSTDAGASVPMVPVSAARATRDAIAAATSRQGSANDPLRLARRIAAALNAPDNATDADLEFYWITAVTTDGDIVVANSYGLAYIPEQVRLPIGVKLASADQAIPVDERARWATYPLIAVQGWAAHHDLKLRAVIGTAEQLAKSDPGAAKIVLESDDIPENGMMTGRSRLEVVDPMAAAQLAATSDMRLTDLLPPAPAAGNPPEDKRDVLWFELIAPLLSNASGREAAHLRAFRSYATHARELALHHAHAAAAPRVQLPAVADWLYWHYIVGLLAGSVSE</sequence>
<feature type="region of interest" description="Disordered" evidence="2">
    <location>
        <begin position="176"/>
        <end position="380"/>
    </location>
</feature>
<dbReference type="OrthoDB" id="4636484at2"/>
<evidence type="ECO:0000256" key="1">
    <source>
        <dbReference type="SAM" id="Coils"/>
    </source>
</evidence>
<feature type="coiled-coil region" evidence="1">
    <location>
        <begin position="67"/>
        <end position="126"/>
    </location>
</feature>
<reference evidence="3 4" key="1">
    <citation type="journal article" date="2019" name="Emerg. Microbes Infect.">
        <title>Comprehensive subspecies identification of 175 nontuberculous mycobacteria species based on 7547 genomic profiles.</title>
        <authorList>
            <person name="Matsumoto Y."/>
            <person name="Kinjo T."/>
            <person name="Motooka D."/>
            <person name="Nabeya D."/>
            <person name="Jung N."/>
            <person name="Uechi K."/>
            <person name="Horii T."/>
            <person name="Iida T."/>
            <person name="Fujita J."/>
            <person name="Nakamura S."/>
        </authorList>
    </citation>
    <scope>NUCLEOTIDE SEQUENCE [LARGE SCALE GENOMIC DNA]</scope>
    <source>
        <strain evidence="3 4">JCM 14233</strain>
    </source>
</reference>
<feature type="compositionally biased region" description="Low complexity" evidence="2">
    <location>
        <begin position="327"/>
        <end position="352"/>
    </location>
</feature>
<keyword evidence="1" id="KW-0175">Coiled coil</keyword>
<feature type="compositionally biased region" description="Polar residues" evidence="2">
    <location>
        <begin position="295"/>
        <end position="305"/>
    </location>
</feature>
<feature type="compositionally biased region" description="Basic and acidic residues" evidence="2">
    <location>
        <begin position="360"/>
        <end position="372"/>
    </location>
</feature>
<keyword evidence="4" id="KW-1185">Reference proteome</keyword>
<dbReference type="KEGG" id="mshj:MSHI_30970"/>
<evidence type="ECO:0000313" key="3">
    <source>
        <dbReference type="EMBL" id="BBX75191.1"/>
    </source>
</evidence>
<gene>
    <name evidence="3" type="ORF">MSHI_30970</name>
</gene>
<accession>A0A7I7MSI3</accession>
<protein>
    <submittedName>
        <fullName evidence="3">Uncharacterized protein</fullName>
    </submittedName>
</protein>
<name>A0A7I7MSI3_9MYCO</name>
<feature type="compositionally biased region" description="Pro residues" evidence="2">
    <location>
        <begin position="198"/>
        <end position="213"/>
    </location>
</feature>
<evidence type="ECO:0000256" key="2">
    <source>
        <dbReference type="SAM" id="MobiDB-lite"/>
    </source>
</evidence>
<dbReference type="AlphaFoldDB" id="A0A7I7MSI3"/>
<feature type="compositionally biased region" description="Low complexity" evidence="2">
    <location>
        <begin position="274"/>
        <end position="283"/>
    </location>
</feature>
<organism evidence="3 4">
    <name type="scientific">Mycobacterium shinjukuense</name>
    <dbReference type="NCBI Taxonomy" id="398694"/>
    <lineage>
        <taxon>Bacteria</taxon>
        <taxon>Bacillati</taxon>
        <taxon>Actinomycetota</taxon>
        <taxon>Actinomycetes</taxon>
        <taxon>Mycobacteriales</taxon>
        <taxon>Mycobacteriaceae</taxon>
        <taxon>Mycobacterium</taxon>
    </lineage>
</organism>
<dbReference type="Proteomes" id="UP000467236">
    <property type="component" value="Chromosome"/>
</dbReference>
<dbReference type="RefSeq" id="WP_083052056.1">
    <property type="nucleotide sequence ID" value="NZ_AP022575.1"/>
</dbReference>